<accession>A0ABN2TTB4</accession>
<evidence type="ECO:0000313" key="2">
    <source>
        <dbReference type="EMBL" id="GAA2019898.1"/>
    </source>
</evidence>
<sequence>MQIPALGSQCFATDFDRRTGRRVDYLGPVDPTARTSETGDHRDIGRPRFSIPVTADARLSRQLVTSWIRRQYGKPGFALAALADLAQRIHVIESR</sequence>
<protein>
    <submittedName>
        <fullName evidence="2">Uncharacterized protein</fullName>
    </submittedName>
</protein>
<feature type="compositionally biased region" description="Basic and acidic residues" evidence="1">
    <location>
        <begin position="37"/>
        <end position="46"/>
    </location>
</feature>
<gene>
    <name evidence="2" type="ORF">GCM10009839_15540</name>
</gene>
<dbReference type="Proteomes" id="UP001500751">
    <property type="component" value="Unassembled WGS sequence"/>
</dbReference>
<name>A0ABN2TTB4_9ACTN</name>
<organism evidence="2 3">
    <name type="scientific">Catenulispora yoronensis</name>
    <dbReference type="NCBI Taxonomy" id="450799"/>
    <lineage>
        <taxon>Bacteria</taxon>
        <taxon>Bacillati</taxon>
        <taxon>Actinomycetota</taxon>
        <taxon>Actinomycetes</taxon>
        <taxon>Catenulisporales</taxon>
        <taxon>Catenulisporaceae</taxon>
        <taxon>Catenulispora</taxon>
    </lineage>
</organism>
<evidence type="ECO:0000256" key="1">
    <source>
        <dbReference type="SAM" id="MobiDB-lite"/>
    </source>
</evidence>
<dbReference type="EMBL" id="BAAAQN010000006">
    <property type="protein sequence ID" value="GAA2019898.1"/>
    <property type="molecule type" value="Genomic_DNA"/>
</dbReference>
<evidence type="ECO:0000313" key="3">
    <source>
        <dbReference type="Proteomes" id="UP001500751"/>
    </source>
</evidence>
<dbReference type="RefSeq" id="WP_344664824.1">
    <property type="nucleotide sequence ID" value="NZ_BAAAQN010000006.1"/>
</dbReference>
<keyword evidence="3" id="KW-1185">Reference proteome</keyword>
<reference evidence="2 3" key="1">
    <citation type="journal article" date="2019" name="Int. J. Syst. Evol. Microbiol.">
        <title>The Global Catalogue of Microorganisms (GCM) 10K type strain sequencing project: providing services to taxonomists for standard genome sequencing and annotation.</title>
        <authorList>
            <consortium name="The Broad Institute Genomics Platform"/>
            <consortium name="The Broad Institute Genome Sequencing Center for Infectious Disease"/>
            <person name="Wu L."/>
            <person name="Ma J."/>
        </authorList>
    </citation>
    <scope>NUCLEOTIDE SEQUENCE [LARGE SCALE GENOMIC DNA]</scope>
    <source>
        <strain evidence="2 3">JCM 16014</strain>
    </source>
</reference>
<proteinExistence type="predicted"/>
<comment type="caution">
    <text evidence="2">The sequence shown here is derived from an EMBL/GenBank/DDBJ whole genome shotgun (WGS) entry which is preliminary data.</text>
</comment>
<feature type="region of interest" description="Disordered" evidence="1">
    <location>
        <begin position="26"/>
        <end position="47"/>
    </location>
</feature>